<dbReference type="EMBL" id="JBBPBN010000016">
    <property type="protein sequence ID" value="KAK9020904.1"/>
    <property type="molecule type" value="Genomic_DNA"/>
</dbReference>
<reference evidence="1 2" key="1">
    <citation type="journal article" date="2024" name="G3 (Bethesda)">
        <title>Genome assembly of Hibiscus sabdariffa L. provides insights into metabolisms of medicinal natural products.</title>
        <authorList>
            <person name="Kim T."/>
        </authorList>
    </citation>
    <scope>NUCLEOTIDE SEQUENCE [LARGE SCALE GENOMIC DNA]</scope>
    <source>
        <strain evidence="1">TK-2024</strain>
        <tissue evidence="1">Old leaves</tissue>
    </source>
</reference>
<organism evidence="1 2">
    <name type="scientific">Hibiscus sabdariffa</name>
    <name type="common">roselle</name>
    <dbReference type="NCBI Taxonomy" id="183260"/>
    <lineage>
        <taxon>Eukaryota</taxon>
        <taxon>Viridiplantae</taxon>
        <taxon>Streptophyta</taxon>
        <taxon>Embryophyta</taxon>
        <taxon>Tracheophyta</taxon>
        <taxon>Spermatophyta</taxon>
        <taxon>Magnoliopsida</taxon>
        <taxon>eudicotyledons</taxon>
        <taxon>Gunneridae</taxon>
        <taxon>Pentapetalae</taxon>
        <taxon>rosids</taxon>
        <taxon>malvids</taxon>
        <taxon>Malvales</taxon>
        <taxon>Malvaceae</taxon>
        <taxon>Malvoideae</taxon>
        <taxon>Hibiscus</taxon>
    </lineage>
</organism>
<comment type="caution">
    <text evidence="1">The sequence shown here is derived from an EMBL/GenBank/DDBJ whole genome shotgun (WGS) entry which is preliminary data.</text>
</comment>
<sequence>MNWPLNMKWGMGAVMVAYEEENNQWEHQEFELVHLLTACVEAIGSKNMGAINHFIAKLGDQGFELLQGEVPCLLY</sequence>
<accession>A0ABR2S7E6</accession>
<protein>
    <recommendedName>
        <fullName evidence="3">Clp R domain-containing protein</fullName>
    </recommendedName>
</protein>
<dbReference type="Proteomes" id="UP001396334">
    <property type="component" value="Unassembled WGS sequence"/>
</dbReference>
<evidence type="ECO:0008006" key="3">
    <source>
        <dbReference type="Google" id="ProtNLM"/>
    </source>
</evidence>
<keyword evidence="2" id="KW-1185">Reference proteome</keyword>
<name>A0ABR2S7E6_9ROSI</name>
<gene>
    <name evidence="1" type="ORF">V6N11_010916</name>
</gene>
<evidence type="ECO:0000313" key="1">
    <source>
        <dbReference type="EMBL" id="KAK9020904.1"/>
    </source>
</evidence>
<proteinExistence type="predicted"/>
<evidence type="ECO:0000313" key="2">
    <source>
        <dbReference type="Proteomes" id="UP001396334"/>
    </source>
</evidence>